<dbReference type="InterPro" id="IPR039425">
    <property type="entry name" value="RNA_pol_sigma-70-like"/>
</dbReference>
<dbReference type="Gene3D" id="1.10.10.10">
    <property type="entry name" value="Winged helix-like DNA-binding domain superfamily/Winged helix DNA-binding domain"/>
    <property type="match status" value="1"/>
</dbReference>
<dbReference type="Gene3D" id="1.10.1740.10">
    <property type="match status" value="1"/>
</dbReference>
<gene>
    <name evidence="8" type="ORF">VJ786_03605</name>
</gene>
<dbReference type="Pfam" id="PF04542">
    <property type="entry name" value="Sigma70_r2"/>
    <property type="match status" value="1"/>
</dbReference>
<evidence type="ECO:0000256" key="4">
    <source>
        <dbReference type="ARBA" id="ARBA00023125"/>
    </source>
</evidence>
<reference evidence="8 9" key="1">
    <citation type="submission" date="2024-01" db="EMBL/GenBank/DDBJ databases">
        <title>Sphingobacterium tenebrionis sp. nov., a novel endophyte isolated from tenebrio molitor intestines.</title>
        <authorList>
            <person name="Zhang C."/>
        </authorList>
    </citation>
    <scope>NUCLEOTIDE SEQUENCE [LARGE SCALE GENOMIC DNA]</scope>
    <source>
        <strain evidence="8 9">PU5-4</strain>
    </source>
</reference>
<dbReference type="InterPro" id="IPR013325">
    <property type="entry name" value="RNA_pol_sigma_r2"/>
</dbReference>
<protein>
    <submittedName>
        <fullName evidence="8">Sigma-70 family RNA polymerase sigma factor</fullName>
    </submittedName>
</protein>
<evidence type="ECO:0000256" key="5">
    <source>
        <dbReference type="ARBA" id="ARBA00023163"/>
    </source>
</evidence>
<feature type="domain" description="RNA polymerase sigma factor 70 region 4 type 2" evidence="7">
    <location>
        <begin position="119"/>
        <end position="171"/>
    </location>
</feature>
<sequence length="178" mass="21474">MDEKELLQYYKQTGNLDTLGKLYAPYMSLLYGVCYKYLEDADQSQDAVMQIFDELIDKLRIYEVDNFKSWLYVYARNYCLMQLRRSKQVTKLDIEDNLYEAELKMSRAEEKKWGEQDFDKLESCMRTLNREQEACIRMFYLEQKCYKDIADETGYDMAKVKSYIQNGRRNLKICMEKK</sequence>
<comment type="caution">
    <text evidence="8">The sequence shown here is derived from an EMBL/GenBank/DDBJ whole genome shotgun (WGS) entry which is preliminary data.</text>
</comment>
<name>A0ABU8I373_9SPHI</name>
<evidence type="ECO:0000256" key="2">
    <source>
        <dbReference type="ARBA" id="ARBA00023015"/>
    </source>
</evidence>
<dbReference type="InterPro" id="IPR007627">
    <property type="entry name" value="RNA_pol_sigma70_r2"/>
</dbReference>
<comment type="similarity">
    <text evidence="1">Belongs to the sigma-70 factor family. ECF subfamily.</text>
</comment>
<dbReference type="NCBIfam" id="TIGR02937">
    <property type="entry name" value="sigma70-ECF"/>
    <property type="match status" value="1"/>
</dbReference>
<evidence type="ECO:0000313" key="9">
    <source>
        <dbReference type="Proteomes" id="UP001363035"/>
    </source>
</evidence>
<feature type="domain" description="RNA polymerase sigma-70 region 2" evidence="6">
    <location>
        <begin position="22"/>
        <end position="87"/>
    </location>
</feature>
<dbReference type="SUPFAM" id="SSF88659">
    <property type="entry name" value="Sigma3 and sigma4 domains of RNA polymerase sigma factors"/>
    <property type="match status" value="1"/>
</dbReference>
<dbReference type="RefSeq" id="WP_336557259.1">
    <property type="nucleotide sequence ID" value="NZ_JAYLLN010000005.1"/>
</dbReference>
<keyword evidence="2" id="KW-0805">Transcription regulation</keyword>
<evidence type="ECO:0000259" key="6">
    <source>
        <dbReference type="Pfam" id="PF04542"/>
    </source>
</evidence>
<dbReference type="Pfam" id="PF08281">
    <property type="entry name" value="Sigma70_r4_2"/>
    <property type="match status" value="1"/>
</dbReference>
<keyword evidence="3" id="KW-0731">Sigma factor</keyword>
<dbReference type="InterPro" id="IPR013324">
    <property type="entry name" value="RNA_pol_sigma_r3/r4-like"/>
</dbReference>
<dbReference type="InterPro" id="IPR013249">
    <property type="entry name" value="RNA_pol_sigma70_r4_t2"/>
</dbReference>
<keyword evidence="5" id="KW-0804">Transcription</keyword>
<dbReference type="Proteomes" id="UP001363035">
    <property type="component" value="Unassembled WGS sequence"/>
</dbReference>
<dbReference type="InterPro" id="IPR036388">
    <property type="entry name" value="WH-like_DNA-bd_sf"/>
</dbReference>
<dbReference type="EMBL" id="JAYLLN010000005">
    <property type="protein sequence ID" value="MEI5983982.1"/>
    <property type="molecule type" value="Genomic_DNA"/>
</dbReference>
<dbReference type="PANTHER" id="PTHR43133">
    <property type="entry name" value="RNA POLYMERASE ECF-TYPE SIGMA FACTO"/>
    <property type="match status" value="1"/>
</dbReference>
<dbReference type="SUPFAM" id="SSF88946">
    <property type="entry name" value="Sigma2 domain of RNA polymerase sigma factors"/>
    <property type="match status" value="1"/>
</dbReference>
<organism evidence="8 9">
    <name type="scientific">Sphingobacterium tenebrionis</name>
    <dbReference type="NCBI Taxonomy" id="3111775"/>
    <lineage>
        <taxon>Bacteria</taxon>
        <taxon>Pseudomonadati</taxon>
        <taxon>Bacteroidota</taxon>
        <taxon>Sphingobacteriia</taxon>
        <taxon>Sphingobacteriales</taxon>
        <taxon>Sphingobacteriaceae</taxon>
        <taxon>Sphingobacterium</taxon>
    </lineage>
</organism>
<evidence type="ECO:0000256" key="3">
    <source>
        <dbReference type="ARBA" id="ARBA00023082"/>
    </source>
</evidence>
<evidence type="ECO:0000256" key="1">
    <source>
        <dbReference type="ARBA" id="ARBA00010641"/>
    </source>
</evidence>
<proteinExistence type="inferred from homology"/>
<dbReference type="PANTHER" id="PTHR43133:SF8">
    <property type="entry name" value="RNA POLYMERASE SIGMA FACTOR HI_1459-RELATED"/>
    <property type="match status" value="1"/>
</dbReference>
<keyword evidence="9" id="KW-1185">Reference proteome</keyword>
<evidence type="ECO:0000259" key="7">
    <source>
        <dbReference type="Pfam" id="PF08281"/>
    </source>
</evidence>
<accession>A0ABU8I373</accession>
<evidence type="ECO:0000313" key="8">
    <source>
        <dbReference type="EMBL" id="MEI5983982.1"/>
    </source>
</evidence>
<dbReference type="InterPro" id="IPR014284">
    <property type="entry name" value="RNA_pol_sigma-70_dom"/>
</dbReference>
<keyword evidence="4" id="KW-0238">DNA-binding</keyword>